<evidence type="ECO:0000313" key="2">
    <source>
        <dbReference type="EMBL" id="ACB39031.1"/>
    </source>
</evidence>
<proteinExistence type="predicted"/>
<evidence type="ECO:0000256" key="1">
    <source>
        <dbReference type="SAM" id="Coils"/>
    </source>
</evidence>
<evidence type="ECO:0000313" key="3">
    <source>
        <dbReference type="Proteomes" id="UP000001694"/>
    </source>
</evidence>
<dbReference type="eggNOG" id="arCOG03733">
    <property type="taxonomic scope" value="Archaea"/>
</dbReference>
<protein>
    <submittedName>
        <fullName evidence="2">Uncharacterized protein</fullName>
    </submittedName>
</protein>
<dbReference type="Proteomes" id="UP000001694">
    <property type="component" value="Chromosome"/>
</dbReference>
<dbReference type="EMBL" id="CP001014">
    <property type="protein sequence ID" value="ACB39031.1"/>
    <property type="molecule type" value="Genomic_DNA"/>
</dbReference>
<accession>B1YA57</accession>
<keyword evidence="3" id="KW-1185">Reference proteome</keyword>
<dbReference type="OrthoDB" id="28197at2157"/>
<keyword evidence="1" id="KW-0175">Coiled coil</keyword>
<gene>
    <name evidence="2" type="ordered locus">Tneu_0073</name>
</gene>
<dbReference type="KEGG" id="tne:Tneu_0073"/>
<dbReference type="RefSeq" id="WP_012349452.1">
    <property type="nucleotide sequence ID" value="NC_010525.1"/>
</dbReference>
<dbReference type="GeneID" id="6164536"/>
<dbReference type="STRING" id="444157.Tneu_0073"/>
<sequence length="239" mass="27380">MSVCPALRRSEGGFVCGYSNKPIDPFSWYCIGNYAECPIFIRFSRERPPAPKPEEAPKPLAEVLPLAPEKAEAEFEKAIKPVIDNVVLKYDDLVKKLDDMWKEYESGVVGARRQWEVEKMSLLRAQELLSRTIGDYEKMLAEVELKRDFMPQDAYETTRKDLEAKLEALRSLLEEVRSKYAALEEGLGAHFKRVLSTSTSTEVISLKLSLSKLDELLKEGKISRDTYEKLKKELEELLK</sequence>
<feature type="coiled-coil region" evidence="1">
    <location>
        <begin position="152"/>
        <end position="186"/>
    </location>
</feature>
<organism evidence="2 3">
    <name type="scientific">Pyrobaculum neutrophilum (strain DSM 2338 / JCM 9278 / NBRC 100436 / V24Sta)</name>
    <name type="common">Thermoproteus neutrophilus</name>
    <dbReference type="NCBI Taxonomy" id="444157"/>
    <lineage>
        <taxon>Archaea</taxon>
        <taxon>Thermoproteota</taxon>
        <taxon>Thermoprotei</taxon>
        <taxon>Thermoproteales</taxon>
        <taxon>Thermoproteaceae</taxon>
        <taxon>Pyrobaculum</taxon>
    </lineage>
</organism>
<reference evidence="2" key="1">
    <citation type="submission" date="2008-03" db="EMBL/GenBank/DDBJ databases">
        <title>Complete sequence of Thermoproteus neutrophilus V24Sta.</title>
        <authorList>
            <consortium name="US DOE Joint Genome Institute"/>
            <person name="Copeland A."/>
            <person name="Lucas S."/>
            <person name="Lapidus A."/>
            <person name="Glavina del Rio T."/>
            <person name="Dalin E."/>
            <person name="Tice H."/>
            <person name="Bruce D."/>
            <person name="Goodwin L."/>
            <person name="Pitluck S."/>
            <person name="Sims D."/>
            <person name="Brettin T."/>
            <person name="Detter J.C."/>
            <person name="Han C."/>
            <person name="Kuske C.R."/>
            <person name="Schmutz J."/>
            <person name="Larimer F."/>
            <person name="Land M."/>
            <person name="Hauser L."/>
            <person name="Kyrpides N."/>
            <person name="Mikhailova N."/>
            <person name="Biddle J.F."/>
            <person name="Zhang Z."/>
            <person name="Fitz-Gibbon S.T."/>
            <person name="Lowe T.M."/>
            <person name="Saltikov C."/>
            <person name="House C.H."/>
            <person name="Richardson P."/>
        </authorList>
    </citation>
    <scope>NUCLEOTIDE SEQUENCE [LARGE SCALE GENOMIC DNA]</scope>
    <source>
        <strain evidence="2">V24Sta</strain>
    </source>
</reference>
<dbReference type="AlphaFoldDB" id="B1YA57"/>
<dbReference type="HOGENOM" id="CLU_1149861_0_0_2"/>
<name>B1YA57_PYRNV</name>